<dbReference type="Proteomes" id="UP001175226">
    <property type="component" value="Unassembled WGS sequence"/>
</dbReference>
<dbReference type="SUPFAM" id="SSF81383">
    <property type="entry name" value="F-box domain"/>
    <property type="match status" value="1"/>
</dbReference>
<sequence>MSERRLTARSLRSGPVVVPRPRKDLIALLPQELVNLIIDNLKHNYRSLLSCSLVCRAFVSRTREILFRHIFLSSGAICNKLLFLPISTLVCIKSLQMIYGILGGTQSVLNHPAFPQIMKQLGPLRLSLGDLPWSELNGGARSMFPSVADLCDFLRGSHGLDTLIFEDLEIEDTSVPSSHSHHQKGASVSRLRLHAHNKESSIFKTIIDARVCLVTSFDKLCDLDVTVSSAEELATLQDALETLDTLKTLKISHILYDSHDGTLPRSRLNLTTLHQLNLQLHDFHSTASPTVHADLFEWWCEVWAKTKVTSMEELSIKTYFESRWDNFYDVTVWSKIFTALSRPAWAHLSELPIIINTDEYKIGQDLYRYRGAIQCAINNSSVDRSRTSRGSL</sequence>
<name>A0AA39MW40_9AGAR</name>
<comment type="caution">
    <text evidence="1">The sequence shown here is derived from an EMBL/GenBank/DDBJ whole genome shotgun (WGS) entry which is preliminary data.</text>
</comment>
<evidence type="ECO:0008006" key="3">
    <source>
        <dbReference type="Google" id="ProtNLM"/>
    </source>
</evidence>
<protein>
    <recommendedName>
        <fullName evidence="3">F-box domain-containing protein</fullName>
    </recommendedName>
</protein>
<accession>A0AA39MW40</accession>
<dbReference type="InterPro" id="IPR036047">
    <property type="entry name" value="F-box-like_dom_sf"/>
</dbReference>
<keyword evidence="2" id="KW-1185">Reference proteome</keyword>
<dbReference type="EMBL" id="JAUEPT010000010">
    <property type="protein sequence ID" value="KAK0448234.1"/>
    <property type="molecule type" value="Genomic_DNA"/>
</dbReference>
<gene>
    <name evidence="1" type="ORF">EV421DRAFT_2033240</name>
</gene>
<dbReference type="AlphaFoldDB" id="A0AA39MW40"/>
<evidence type="ECO:0000313" key="2">
    <source>
        <dbReference type="Proteomes" id="UP001175226"/>
    </source>
</evidence>
<evidence type="ECO:0000313" key="1">
    <source>
        <dbReference type="EMBL" id="KAK0448234.1"/>
    </source>
</evidence>
<organism evidence="1 2">
    <name type="scientific">Armillaria borealis</name>
    <dbReference type="NCBI Taxonomy" id="47425"/>
    <lineage>
        <taxon>Eukaryota</taxon>
        <taxon>Fungi</taxon>
        <taxon>Dikarya</taxon>
        <taxon>Basidiomycota</taxon>
        <taxon>Agaricomycotina</taxon>
        <taxon>Agaricomycetes</taxon>
        <taxon>Agaricomycetidae</taxon>
        <taxon>Agaricales</taxon>
        <taxon>Marasmiineae</taxon>
        <taxon>Physalacriaceae</taxon>
        <taxon>Armillaria</taxon>
    </lineage>
</organism>
<reference evidence="1" key="1">
    <citation type="submission" date="2023-06" db="EMBL/GenBank/DDBJ databases">
        <authorList>
            <consortium name="Lawrence Berkeley National Laboratory"/>
            <person name="Ahrendt S."/>
            <person name="Sahu N."/>
            <person name="Indic B."/>
            <person name="Wong-Bajracharya J."/>
            <person name="Merenyi Z."/>
            <person name="Ke H.-M."/>
            <person name="Monk M."/>
            <person name="Kocsube S."/>
            <person name="Drula E."/>
            <person name="Lipzen A."/>
            <person name="Balint B."/>
            <person name="Henrissat B."/>
            <person name="Andreopoulos B."/>
            <person name="Martin F.M."/>
            <person name="Harder C.B."/>
            <person name="Rigling D."/>
            <person name="Ford K.L."/>
            <person name="Foster G.D."/>
            <person name="Pangilinan J."/>
            <person name="Papanicolaou A."/>
            <person name="Barry K."/>
            <person name="LaButti K."/>
            <person name="Viragh M."/>
            <person name="Koriabine M."/>
            <person name="Yan M."/>
            <person name="Riley R."/>
            <person name="Champramary S."/>
            <person name="Plett K.L."/>
            <person name="Tsai I.J."/>
            <person name="Slot J."/>
            <person name="Sipos G."/>
            <person name="Plett J."/>
            <person name="Nagy L.G."/>
            <person name="Grigoriev I.V."/>
        </authorList>
    </citation>
    <scope>NUCLEOTIDE SEQUENCE</scope>
    <source>
        <strain evidence="1">FPL87.14</strain>
    </source>
</reference>
<proteinExistence type="predicted"/>